<dbReference type="InterPro" id="IPR038475">
    <property type="entry name" value="RecG_C_sf"/>
</dbReference>
<dbReference type="InterPro" id="IPR038461">
    <property type="entry name" value="Schlafen_AlbA_2_dom_sf"/>
</dbReference>
<name>A0A139LLB1_9BACE</name>
<dbReference type="Gene3D" id="3.30.565.60">
    <property type="match status" value="1"/>
</dbReference>
<gene>
    <name evidence="2" type="ORF">HMPREF2531_01703</name>
</gene>
<dbReference type="PANTHER" id="PTHR30595">
    <property type="entry name" value="GLPR-RELATED TRANSCRIPTIONAL REPRESSOR"/>
    <property type="match status" value="1"/>
</dbReference>
<dbReference type="EMBL" id="LTDF01000069">
    <property type="protein sequence ID" value="KXT52240.1"/>
    <property type="molecule type" value="Genomic_DNA"/>
</dbReference>
<dbReference type="Proteomes" id="UP000070319">
    <property type="component" value="Unassembled WGS sequence"/>
</dbReference>
<protein>
    <recommendedName>
        <fullName evidence="1">Schlafen AlbA-2 domain-containing protein</fullName>
    </recommendedName>
</protein>
<dbReference type="Pfam" id="PF13749">
    <property type="entry name" value="HATPase_c_4"/>
    <property type="match status" value="1"/>
</dbReference>
<evidence type="ECO:0000313" key="2">
    <source>
        <dbReference type="EMBL" id="KXT52240.1"/>
    </source>
</evidence>
<organism evidence="2">
    <name type="scientific">Bacteroides intestinalis</name>
    <dbReference type="NCBI Taxonomy" id="329854"/>
    <lineage>
        <taxon>Bacteria</taxon>
        <taxon>Pseudomonadati</taxon>
        <taxon>Bacteroidota</taxon>
        <taxon>Bacteroidia</taxon>
        <taxon>Bacteroidales</taxon>
        <taxon>Bacteroidaceae</taxon>
        <taxon>Bacteroides</taxon>
    </lineage>
</organism>
<dbReference type="Pfam" id="PF04326">
    <property type="entry name" value="SLFN_AlbA_2"/>
    <property type="match status" value="1"/>
</dbReference>
<dbReference type="PATRIC" id="fig|329854.7.peg.1735"/>
<dbReference type="PANTHER" id="PTHR30595:SF6">
    <property type="entry name" value="SCHLAFEN ALBA-2 DOMAIN-CONTAINING PROTEIN"/>
    <property type="match status" value="1"/>
</dbReference>
<dbReference type="AlphaFoldDB" id="A0A139LLB1"/>
<dbReference type="Gene3D" id="3.30.950.30">
    <property type="entry name" value="Schlafen, AAA domain"/>
    <property type="match status" value="1"/>
</dbReference>
<accession>A0A139LLB1</accession>
<evidence type="ECO:0000313" key="3">
    <source>
        <dbReference type="Proteomes" id="UP000070319"/>
    </source>
</evidence>
<dbReference type="RefSeq" id="WP_061435279.1">
    <property type="nucleotide sequence ID" value="NZ_KQ968690.1"/>
</dbReference>
<dbReference type="InterPro" id="IPR007421">
    <property type="entry name" value="Schlafen_AlbA_2_dom"/>
</dbReference>
<sequence length="543" mass="62034">MDCEKQTTEYKSLLKIRIGDKGFKDLSVTCVALANAQGERIFIGYDDKKKAPLPEQHVTPDEVNEAVTKLRSLCFNVGLVASEICTDDTGSQYFIVSVSPSMHSVATTSDGRIYIRVADKCEPVRSEDLQRLGEEKGAYQWELVRTKYLLDGVALDALRQLANDIRKSSRVRQHVKQMDDAELAENYHLIDEGYLTNLGVLWLGTAKQRSSICYPATVQYIVYDVLERKVRKEEWHDNRLNPKELLLDIEQKAVELTYSYEFPNGLFRKQIRHYHPKLVRELLVNALAHKSYTISSDIMIKVFSDRLEISNPGGLPLGITKDNILHAKHRRNPNMIELLSALEMMEGEGSGYDLIYELNAMEAKNPPMIESSYNEVTVIQNAEIIDTELLPLLDFVLQNYQLTQKAFTAFGIIAREKKVFSTRLSAILQLQEEDRLRSYTDKLLKDNIIGRNGAKKGTQFFVNPQLIKNAKVNLKTTLKTVEPYVLRTLIMEDLRAHPKSKISEIAGRLPEIDLQELRKMVYSMVDVELITEGARTDRRYALK</sequence>
<proteinExistence type="predicted"/>
<feature type="domain" description="Schlafen AlbA-2" evidence="1">
    <location>
        <begin position="4"/>
        <end position="124"/>
    </location>
</feature>
<reference evidence="2 3" key="1">
    <citation type="submission" date="2016-02" db="EMBL/GenBank/DDBJ databases">
        <authorList>
            <person name="Wen L."/>
            <person name="He K."/>
            <person name="Yang H."/>
        </authorList>
    </citation>
    <scope>NUCLEOTIDE SEQUENCE [LARGE SCALE GENOMIC DNA]</scope>
    <source>
        <strain evidence="2 3">KLE1704</strain>
    </source>
</reference>
<evidence type="ECO:0000259" key="1">
    <source>
        <dbReference type="Pfam" id="PF04326"/>
    </source>
</evidence>
<comment type="caution">
    <text evidence="2">The sequence shown here is derived from an EMBL/GenBank/DDBJ whole genome shotgun (WGS) entry which is preliminary data.</text>
</comment>